<keyword evidence="2" id="KW-1185">Reference proteome</keyword>
<evidence type="ECO:0000313" key="2">
    <source>
        <dbReference type="Proteomes" id="UP000054304"/>
    </source>
</evidence>
<dbReference type="OrthoDB" id="4069973at2759"/>
<sequence>MSKTQLPYWTSQLRLAYRNSSRQRRFTYKQNVVRLERERADELYNVENEPAQHKTMILPARLDSMPVAHLQAVLWEDIVQKQPVELQFELPHAHHLQGQAINNWASIRSFFKNRIASVYSKPEAEGIYLKDDMKWDRILKITTSQGAHIEVLWPPLESSLACRAIGVFDSEMYDKFKHHTVAHPVTGENLRILKIPTASGVNTNFVALAPQLDRSKCEPVAHLLGAAAVIPSRRCSSVEIEKVKKLCVNEDHVEMSKKTRHISFIPAEGFESDLKSTSRIFRALETGSFFISESMKRSMCSADILRATILSNSITEKQLKAEYCKISVLYSIFENFRRIQRRLRNDEVGSKSLPLMPWDVNILKDLHELNESYLDKDVNELVKGKGRFDNFLSRLNTYNVILNAELRSAAKGTSKISVERQYLMTQVLGTLLSKCCVIKDIYPNLFFEIGRFTNHLDAVTSISQDADASETGKRIVETIQAILDFETKILGPDGTSRGHKLVLLVPQTLPPDIARLYQFSTRLELQITTSLDAVRKVRNTECILKKSIDYDTNIYLYEKKRVDLNVNELLESLAKDAGSS</sequence>
<dbReference type="Proteomes" id="UP000054304">
    <property type="component" value="Unassembled WGS sequence"/>
</dbReference>
<proteinExistence type="predicted"/>
<evidence type="ECO:0000313" key="1">
    <source>
        <dbReference type="EMBL" id="CEP65074.1"/>
    </source>
</evidence>
<dbReference type="EMBL" id="LN736380">
    <property type="protein sequence ID" value="CEP65074.1"/>
    <property type="molecule type" value="Genomic_DNA"/>
</dbReference>
<reference evidence="1 2" key="1">
    <citation type="submission" date="2014-12" db="EMBL/GenBank/DDBJ databases">
        <authorList>
            <person name="Neuveglise Cecile"/>
        </authorList>
    </citation>
    <scope>NUCLEOTIDE SEQUENCE [LARGE SCALE GENOMIC DNA]</scope>
    <source>
        <strain evidence="1 2">CBS 12615</strain>
    </source>
</reference>
<organism evidence="1 2">
    <name type="scientific">Lachancea lanzarotensis</name>
    <dbReference type="NCBI Taxonomy" id="1245769"/>
    <lineage>
        <taxon>Eukaryota</taxon>
        <taxon>Fungi</taxon>
        <taxon>Dikarya</taxon>
        <taxon>Ascomycota</taxon>
        <taxon>Saccharomycotina</taxon>
        <taxon>Saccharomycetes</taxon>
        <taxon>Saccharomycetales</taxon>
        <taxon>Saccharomycetaceae</taxon>
        <taxon>Lachancea</taxon>
    </lineage>
</organism>
<protein>
    <submittedName>
        <fullName evidence="1">LALA0S21e00254g1_1</fullName>
    </submittedName>
</protein>
<gene>
    <name evidence="1" type="ORF">LALA0_S21e00254g</name>
</gene>
<dbReference type="HOGENOM" id="CLU_451287_0_0_1"/>
<dbReference type="AlphaFoldDB" id="A0A0C7NFH6"/>
<dbReference type="RefSeq" id="XP_022631264.1">
    <property type="nucleotide sequence ID" value="XM_022771276.1"/>
</dbReference>
<name>A0A0C7NFH6_9SACH</name>
<accession>A0A0C7NFH6</accession>
<dbReference type="GeneID" id="34688646"/>